<dbReference type="Proteomes" id="UP000229847">
    <property type="component" value="Unassembled WGS sequence"/>
</dbReference>
<protein>
    <recommendedName>
        <fullName evidence="3">LytR/CpsA/Psr regulator C-terminal domain-containing protein</fullName>
    </recommendedName>
</protein>
<evidence type="ECO:0000313" key="5">
    <source>
        <dbReference type="Proteomes" id="UP000229847"/>
    </source>
</evidence>
<dbReference type="AlphaFoldDB" id="A0A2H0BJU3"/>
<dbReference type="Pfam" id="PF13399">
    <property type="entry name" value="LytR_C"/>
    <property type="match status" value="1"/>
</dbReference>
<evidence type="ECO:0000256" key="2">
    <source>
        <dbReference type="SAM" id="Phobius"/>
    </source>
</evidence>
<name>A0A2H0BJU3_9BACT</name>
<feature type="region of interest" description="Disordered" evidence="1">
    <location>
        <begin position="88"/>
        <end position="116"/>
    </location>
</feature>
<keyword evidence="2" id="KW-0812">Transmembrane</keyword>
<feature type="transmembrane region" description="Helical" evidence="2">
    <location>
        <begin position="56"/>
        <end position="79"/>
    </location>
</feature>
<dbReference type="EMBL" id="PCSW01000009">
    <property type="protein sequence ID" value="PIP57956.1"/>
    <property type="molecule type" value="Genomic_DNA"/>
</dbReference>
<gene>
    <name evidence="4" type="ORF">COX03_00350</name>
</gene>
<keyword evidence="2" id="KW-1133">Transmembrane helix</keyword>
<accession>A0A2H0BJU3</accession>
<comment type="caution">
    <text evidence="4">The sequence shown here is derived from an EMBL/GenBank/DDBJ whole genome shotgun (WGS) entry which is preliminary data.</text>
</comment>
<sequence length="212" mass="22761">MNEKKNVRMVVEEVGSKEEVKPAEEVVSEKPQKSEEIIKESIKLEAKHQKESSFNILWILIPGMLLLGLLIGGIFAYVFGIQKISDSQKSNTSGTQNITVEPTAAPTSKPTAGPSASLSKYKIKILNGSGLKGEAGKVQTLIEAAGFTVLSTGNAATYDYTKTQITLKTGIDPDFVSILVATLKKSYQLEDPKTVSSQTNDVTVTVGSLKAL</sequence>
<evidence type="ECO:0000313" key="4">
    <source>
        <dbReference type="EMBL" id="PIP57956.1"/>
    </source>
</evidence>
<dbReference type="InterPro" id="IPR027381">
    <property type="entry name" value="LytR/CpsA/Psr_C"/>
</dbReference>
<evidence type="ECO:0000256" key="1">
    <source>
        <dbReference type="SAM" id="MobiDB-lite"/>
    </source>
</evidence>
<evidence type="ECO:0000259" key="3">
    <source>
        <dbReference type="Pfam" id="PF13399"/>
    </source>
</evidence>
<proteinExistence type="predicted"/>
<dbReference type="Gene3D" id="3.30.70.2390">
    <property type="match status" value="1"/>
</dbReference>
<organism evidence="4 5">
    <name type="scientific">Candidatus Woesebacteria bacterium CG22_combo_CG10-13_8_21_14_all_39_10</name>
    <dbReference type="NCBI Taxonomy" id="1975059"/>
    <lineage>
        <taxon>Bacteria</taxon>
        <taxon>Candidatus Woeseibacteriota</taxon>
    </lineage>
</organism>
<reference evidence="4 5" key="1">
    <citation type="submission" date="2017-09" db="EMBL/GenBank/DDBJ databases">
        <title>Depth-based differentiation of microbial function through sediment-hosted aquifers and enrichment of novel symbionts in the deep terrestrial subsurface.</title>
        <authorList>
            <person name="Probst A.J."/>
            <person name="Ladd B."/>
            <person name="Jarett J.K."/>
            <person name="Geller-Mcgrath D.E."/>
            <person name="Sieber C.M."/>
            <person name="Emerson J.B."/>
            <person name="Anantharaman K."/>
            <person name="Thomas B.C."/>
            <person name="Malmstrom R."/>
            <person name="Stieglmeier M."/>
            <person name="Klingl A."/>
            <person name="Woyke T."/>
            <person name="Ryan C.M."/>
            <person name="Banfield J.F."/>
        </authorList>
    </citation>
    <scope>NUCLEOTIDE SEQUENCE [LARGE SCALE GENOMIC DNA]</scope>
    <source>
        <strain evidence="4">CG22_combo_CG10-13_8_21_14_all_39_10</strain>
    </source>
</reference>
<feature type="domain" description="LytR/CpsA/Psr regulator C-terminal" evidence="3">
    <location>
        <begin position="121"/>
        <end position="208"/>
    </location>
</feature>
<keyword evidence="2" id="KW-0472">Membrane</keyword>